<comment type="subcellular location">
    <subcellularLocation>
        <location evidence="1 15">Cytoplasm</location>
    </subcellularLocation>
</comment>
<keyword evidence="10 15" id="KW-0460">Magnesium</keyword>
<keyword evidence="12 15" id="KW-0238">DNA-binding</keyword>
<dbReference type="Gene3D" id="1.10.150.20">
    <property type="entry name" value="5' to 3' exonuclease, C-terminal subdomain"/>
    <property type="match status" value="1"/>
</dbReference>
<dbReference type="InterPro" id="IPR017961">
    <property type="entry name" value="DNA_pol_Y-fam_little_finger"/>
</dbReference>
<dbReference type="GO" id="GO:0005829">
    <property type="term" value="C:cytosol"/>
    <property type="evidence" value="ECO:0007669"/>
    <property type="project" value="TreeGrafter"/>
</dbReference>
<dbReference type="SUPFAM" id="SSF100879">
    <property type="entry name" value="Lesion bypass DNA polymerase (Y-family), little finger domain"/>
    <property type="match status" value="1"/>
</dbReference>
<dbReference type="InterPro" id="IPR043502">
    <property type="entry name" value="DNA/RNA_pol_sf"/>
</dbReference>
<dbReference type="GO" id="GO:0000287">
    <property type="term" value="F:magnesium ion binding"/>
    <property type="evidence" value="ECO:0007669"/>
    <property type="project" value="UniProtKB-UniRule"/>
</dbReference>
<feature type="binding site" evidence="15">
    <location>
        <position position="122"/>
    </location>
    <ligand>
        <name>Mg(2+)</name>
        <dbReference type="ChEBI" id="CHEBI:18420"/>
    </ligand>
</feature>
<reference evidence="17 18" key="1">
    <citation type="submission" date="2016-12" db="EMBL/GenBank/DDBJ databases">
        <authorList>
            <person name="Song W.-J."/>
            <person name="Kurnit D.M."/>
        </authorList>
    </citation>
    <scope>NUCLEOTIDE SEQUENCE [LARGE SCALE GENOMIC DNA]</scope>
    <source>
        <strain evidence="17 18">IMCC3135</strain>
    </source>
</reference>
<name>A0A2Z2P7X5_9GAMM</name>
<dbReference type="GO" id="GO:0009432">
    <property type="term" value="P:SOS response"/>
    <property type="evidence" value="ECO:0007669"/>
    <property type="project" value="TreeGrafter"/>
</dbReference>
<dbReference type="Gene3D" id="3.30.70.270">
    <property type="match status" value="1"/>
</dbReference>
<evidence type="ECO:0000256" key="11">
    <source>
        <dbReference type="ARBA" id="ARBA00022932"/>
    </source>
</evidence>
<evidence type="ECO:0000313" key="17">
    <source>
        <dbReference type="EMBL" id="ASJ75944.1"/>
    </source>
</evidence>
<dbReference type="CDD" id="cd03586">
    <property type="entry name" value="PolY_Pol_IV_kappa"/>
    <property type="match status" value="1"/>
</dbReference>
<organism evidence="17 18">
    <name type="scientific">Granulosicoccus antarcticus IMCC3135</name>
    <dbReference type="NCBI Taxonomy" id="1192854"/>
    <lineage>
        <taxon>Bacteria</taxon>
        <taxon>Pseudomonadati</taxon>
        <taxon>Pseudomonadota</taxon>
        <taxon>Gammaproteobacteria</taxon>
        <taxon>Chromatiales</taxon>
        <taxon>Granulosicoccaceae</taxon>
        <taxon>Granulosicoccus</taxon>
    </lineage>
</organism>
<dbReference type="GO" id="GO:0003887">
    <property type="term" value="F:DNA-directed DNA polymerase activity"/>
    <property type="evidence" value="ECO:0007669"/>
    <property type="project" value="UniProtKB-UniRule"/>
</dbReference>
<evidence type="ECO:0000256" key="7">
    <source>
        <dbReference type="ARBA" id="ARBA00022705"/>
    </source>
</evidence>
<dbReference type="Gene3D" id="3.30.1490.100">
    <property type="entry name" value="DNA polymerase, Y-family, little finger domain"/>
    <property type="match status" value="1"/>
</dbReference>
<evidence type="ECO:0000256" key="6">
    <source>
        <dbReference type="ARBA" id="ARBA00022695"/>
    </source>
</evidence>
<dbReference type="Pfam" id="PF11799">
    <property type="entry name" value="IMS_C"/>
    <property type="match status" value="1"/>
</dbReference>
<dbReference type="InterPro" id="IPR050116">
    <property type="entry name" value="DNA_polymerase-Y"/>
</dbReference>
<dbReference type="InterPro" id="IPR022880">
    <property type="entry name" value="DNApol_IV"/>
</dbReference>
<dbReference type="Proteomes" id="UP000250079">
    <property type="component" value="Chromosome"/>
</dbReference>
<evidence type="ECO:0000256" key="14">
    <source>
        <dbReference type="ARBA" id="ARBA00049244"/>
    </source>
</evidence>
<gene>
    <name evidence="17" type="primary">dinB_2</name>
    <name evidence="15" type="synonym">dinB</name>
    <name evidence="17" type="ORF">IMCC3135_29470</name>
</gene>
<keyword evidence="5 15" id="KW-0808">Transferase</keyword>
<feature type="domain" description="UmuC" evidence="16">
    <location>
        <begin position="23"/>
        <end position="204"/>
    </location>
</feature>
<dbReference type="InterPro" id="IPR001126">
    <property type="entry name" value="UmuC"/>
</dbReference>
<feature type="binding site" evidence="15">
    <location>
        <position position="27"/>
    </location>
    <ligand>
        <name>Mg(2+)</name>
        <dbReference type="ChEBI" id="CHEBI:18420"/>
    </ligand>
</feature>
<keyword evidence="9 15" id="KW-0227">DNA damage</keyword>
<dbReference type="AlphaFoldDB" id="A0A2Z2P7X5"/>
<evidence type="ECO:0000259" key="16">
    <source>
        <dbReference type="PROSITE" id="PS50173"/>
    </source>
</evidence>
<dbReference type="PROSITE" id="PS50173">
    <property type="entry name" value="UMUC"/>
    <property type="match status" value="1"/>
</dbReference>
<dbReference type="GO" id="GO:0042276">
    <property type="term" value="P:error-prone translesion synthesis"/>
    <property type="evidence" value="ECO:0007669"/>
    <property type="project" value="TreeGrafter"/>
</dbReference>
<keyword evidence="3 15" id="KW-0515">Mutator protein</keyword>
<dbReference type="Pfam" id="PF00817">
    <property type="entry name" value="IMS"/>
    <property type="match status" value="1"/>
</dbReference>
<evidence type="ECO:0000256" key="9">
    <source>
        <dbReference type="ARBA" id="ARBA00022763"/>
    </source>
</evidence>
<dbReference type="Gene3D" id="3.40.1170.60">
    <property type="match status" value="1"/>
</dbReference>
<comment type="cofactor">
    <cofactor evidence="15">
        <name>Mg(2+)</name>
        <dbReference type="ChEBI" id="CHEBI:18420"/>
    </cofactor>
    <text evidence="15">Binds 2 magnesium ions per subunit.</text>
</comment>
<comment type="catalytic activity">
    <reaction evidence="14 15">
        <text>DNA(n) + a 2'-deoxyribonucleoside 5'-triphosphate = DNA(n+1) + diphosphate</text>
        <dbReference type="Rhea" id="RHEA:22508"/>
        <dbReference type="Rhea" id="RHEA-COMP:17339"/>
        <dbReference type="Rhea" id="RHEA-COMP:17340"/>
        <dbReference type="ChEBI" id="CHEBI:33019"/>
        <dbReference type="ChEBI" id="CHEBI:61560"/>
        <dbReference type="ChEBI" id="CHEBI:173112"/>
        <dbReference type="EC" id="2.7.7.7"/>
    </reaction>
</comment>
<dbReference type="NCBIfam" id="NF002677">
    <property type="entry name" value="PRK02406.1"/>
    <property type="match status" value="1"/>
</dbReference>
<feature type="active site" evidence="15">
    <location>
        <position position="123"/>
    </location>
</feature>
<dbReference type="EMBL" id="CP018632">
    <property type="protein sequence ID" value="ASJ75944.1"/>
    <property type="molecule type" value="Genomic_DNA"/>
</dbReference>
<dbReference type="RefSeq" id="WP_169727543.1">
    <property type="nucleotide sequence ID" value="NZ_CP018632.1"/>
</dbReference>
<evidence type="ECO:0000256" key="15">
    <source>
        <dbReference type="HAMAP-Rule" id="MF_01113"/>
    </source>
</evidence>
<sequence length="388" mass="43035">MSMSSNSTSKTDPVSDVQSLRKIIHVDMDAFYASVEQRDDISLRGLPVIVGGQPNGRGVVAACSYEARKFGIHSAMPSAEAGRRCPHAMFVKPRFEVYKQVSQQIHTVFREFTDQIEPLSLDEAYLDVTSNTLFAGSAYRLAREIKTLIHERTGLVASAGVSYNKFLAKIASDYKKPDGLFCILPAEGETFVASLEIGRFHGVGKVTEARMHDLGILTGGDLRQWSEAELAHEFGKSSRYYYQVARGIDDRPVRVSRIRKSMGSERTFGDNLHERTEMLDILVTLLDDLIDQLAAKSLSSKTVTVKVRFADFSTFTRAHTQHKGLLDKGSAHRALPFLLDRALSLGQESGMQRHGRVGRRSGVRLLGVAFSGLAPLGEDSPIQLEMRW</sequence>
<dbReference type="EC" id="2.7.7.7" evidence="15"/>
<dbReference type="InterPro" id="IPR043128">
    <property type="entry name" value="Rev_trsase/Diguanyl_cyclase"/>
</dbReference>
<keyword evidence="8 15" id="KW-0479">Metal-binding</keyword>
<dbReference type="HAMAP" id="MF_01113">
    <property type="entry name" value="DNApol_IV"/>
    <property type="match status" value="1"/>
</dbReference>
<proteinExistence type="inferred from homology"/>
<dbReference type="FunFam" id="3.40.1170.60:FF:000001">
    <property type="entry name" value="DNA polymerase IV"/>
    <property type="match status" value="1"/>
</dbReference>
<evidence type="ECO:0000313" key="18">
    <source>
        <dbReference type="Proteomes" id="UP000250079"/>
    </source>
</evidence>
<dbReference type="PANTHER" id="PTHR11076">
    <property type="entry name" value="DNA REPAIR POLYMERASE UMUC / TRANSFERASE FAMILY MEMBER"/>
    <property type="match status" value="1"/>
</dbReference>
<evidence type="ECO:0000256" key="3">
    <source>
        <dbReference type="ARBA" id="ARBA00022457"/>
    </source>
</evidence>
<dbReference type="SUPFAM" id="SSF56672">
    <property type="entry name" value="DNA/RNA polymerases"/>
    <property type="match status" value="1"/>
</dbReference>
<evidence type="ECO:0000256" key="2">
    <source>
        <dbReference type="ARBA" id="ARBA00010945"/>
    </source>
</evidence>
<keyword evidence="7 15" id="KW-0235">DNA replication</keyword>
<accession>A0A2Z2P7X5</accession>
<dbReference type="KEGG" id="gai:IMCC3135_29470"/>
<evidence type="ECO:0000256" key="5">
    <source>
        <dbReference type="ARBA" id="ARBA00022679"/>
    </source>
</evidence>
<keyword evidence="13 15" id="KW-0234">DNA repair</keyword>
<dbReference type="Pfam" id="PF21999">
    <property type="entry name" value="IMS_HHH_1"/>
    <property type="match status" value="1"/>
</dbReference>
<evidence type="ECO:0000256" key="13">
    <source>
        <dbReference type="ARBA" id="ARBA00023204"/>
    </source>
</evidence>
<keyword evidence="18" id="KW-1185">Reference proteome</keyword>
<feature type="site" description="Substrate discrimination" evidence="15">
    <location>
        <position position="32"/>
    </location>
</feature>
<keyword evidence="11 15" id="KW-0239">DNA-directed DNA polymerase</keyword>
<keyword evidence="4 15" id="KW-0963">Cytoplasm</keyword>
<evidence type="ECO:0000256" key="1">
    <source>
        <dbReference type="ARBA" id="ARBA00004496"/>
    </source>
</evidence>
<evidence type="ECO:0000256" key="4">
    <source>
        <dbReference type="ARBA" id="ARBA00022490"/>
    </source>
</evidence>
<evidence type="ECO:0000256" key="12">
    <source>
        <dbReference type="ARBA" id="ARBA00023125"/>
    </source>
</evidence>
<evidence type="ECO:0000256" key="8">
    <source>
        <dbReference type="ARBA" id="ARBA00022723"/>
    </source>
</evidence>
<comment type="function">
    <text evidence="15">Poorly processive, error-prone DNA polymerase involved in untargeted mutagenesis. Copies undamaged DNA at stalled replication forks, which arise in vivo from mismatched or misaligned primer ends. These misaligned primers can be extended by PolIV. Exhibits no 3'-5' exonuclease (proofreading) activity. May be involved in translesional synthesis, in conjunction with the beta clamp from PolIII.</text>
</comment>
<comment type="subunit">
    <text evidence="15">Monomer.</text>
</comment>
<evidence type="ECO:0000256" key="10">
    <source>
        <dbReference type="ARBA" id="ARBA00022842"/>
    </source>
</evidence>
<keyword evidence="6 15" id="KW-0548">Nucleotidyltransferase</keyword>
<dbReference type="GO" id="GO:0003684">
    <property type="term" value="F:damaged DNA binding"/>
    <property type="evidence" value="ECO:0007669"/>
    <property type="project" value="InterPro"/>
</dbReference>
<dbReference type="PANTHER" id="PTHR11076:SF33">
    <property type="entry name" value="DNA POLYMERASE KAPPA"/>
    <property type="match status" value="1"/>
</dbReference>
<comment type="similarity">
    <text evidence="2 15">Belongs to the DNA polymerase type-Y family.</text>
</comment>
<dbReference type="InterPro" id="IPR053848">
    <property type="entry name" value="IMS_HHH_1"/>
</dbReference>
<dbReference type="GO" id="GO:0006261">
    <property type="term" value="P:DNA-templated DNA replication"/>
    <property type="evidence" value="ECO:0007669"/>
    <property type="project" value="UniProtKB-UniRule"/>
</dbReference>
<protein>
    <recommendedName>
        <fullName evidence="15">DNA polymerase IV</fullName>
        <shortName evidence="15">Pol IV</shortName>
        <ecNumber evidence="15">2.7.7.7</ecNumber>
    </recommendedName>
</protein>
<dbReference type="InterPro" id="IPR036775">
    <property type="entry name" value="DNA_pol_Y-fam_lit_finger_sf"/>
</dbReference>
<dbReference type="GO" id="GO:0006281">
    <property type="term" value="P:DNA repair"/>
    <property type="evidence" value="ECO:0007669"/>
    <property type="project" value="UniProtKB-UniRule"/>
</dbReference>